<feature type="transmembrane region" description="Helical" evidence="4">
    <location>
        <begin position="65"/>
        <end position="97"/>
    </location>
</feature>
<feature type="region of interest" description="Disordered" evidence="3">
    <location>
        <begin position="484"/>
        <end position="514"/>
    </location>
</feature>
<dbReference type="RefSeq" id="WP_305025346.1">
    <property type="nucleotide sequence ID" value="NZ_JAUQTB010000012.1"/>
</dbReference>
<organism evidence="6 7">
    <name type="scientific">Paenibacillus lacisoli</name>
    <dbReference type="NCBI Taxonomy" id="3064525"/>
    <lineage>
        <taxon>Bacteria</taxon>
        <taxon>Bacillati</taxon>
        <taxon>Bacillota</taxon>
        <taxon>Bacilli</taxon>
        <taxon>Bacillales</taxon>
        <taxon>Paenibacillaceae</taxon>
        <taxon>Paenibacillus</taxon>
    </lineage>
</organism>
<evidence type="ECO:0000256" key="4">
    <source>
        <dbReference type="SAM" id="Phobius"/>
    </source>
</evidence>
<keyword evidence="4" id="KW-0812">Transmembrane</keyword>
<keyword evidence="4" id="KW-0472">Membrane</keyword>
<evidence type="ECO:0000256" key="1">
    <source>
        <dbReference type="ARBA" id="ARBA00023224"/>
    </source>
</evidence>
<dbReference type="SMART" id="SM00283">
    <property type="entry name" value="MA"/>
    <property type="match status" value="1"/>
</dbReference>
<dbReference type="PROSITE" id="PS51257">
    <property type="entry name" value="PROKAR_LIPOPROTEIN"/>
    <property type="match status" value="1"/>
</dbReference>
<dbReference type="EMBL" id="JAUQTB010000012">
    <property type="protein sequence ID" value="MDO7908127.1"/>
    <property type="molecule type" value="Genomic_DNA"/>
</dbReference>
<keyword evidence="7" id="KW-1185">Reference proteome</keyword>
<dbReference type="PROSITE" id="PS50111">
    <property type="entry name" value="CHEMOTAXIS_TRANSDUC_2"/>
    <property type="match status" value="1"/>
</dbReference>
<name>A0ABT9CJM0_9BACL</name>
<protein>
    <submittedName>
        <fullName evidence="6">Methyl-accepting chemotaxis protein</fullName>
    </submittedName>
</protein>
<reference evidence="6 7" key="1">
    <citation type="submission" date="2023-07" db="EMBL/GenBank/DDBJ databases">
        <title>Paenibacillus sp. JX-17 nov. isolated from soil.</title>
        <authorList>
            <person name="Wan Y."/>
            <person name="Liu B."/>
        </authorList>
    </citation>
    <scope>NUCLEOTIDE SEQUENCE [LARGE SCALE GENOMIC DNA]</scope>
    <source>
        <strain evidence="6 7">JX-17</strain>
    </source>
</reference>
<dbReference type="Proteomes" id="UP001240171">
    <property type="component" value="Unassembled WGS sequence"/>
</dbReference>
<dbReference type="PANTHER" id="PTHR32089">
    <property type="entry name" value="METHYL-ACCEPTING CHEMOTAXIS PROTEIN MCPB"/>
    <property type="match status" value="1"/>
</dbReference>
<evidence type="ECO:0000313" key="6">
    <source>
        <dbReference type="EMBL" id="MDO7908127.1"/>
    </source>
</evidence>
<feature type="transmembrane region" description="Helical" evidence="4">
    <location>
        <begin position="20"/>
        <end position="53"/>
    </location>
</feature>
<dbReference type="Gene3D" id="1.10.287.950">
    <property type="entry name" value="Methyl-accepting chemotaxis protein"/>
    <property type="match status" value="1"/>
</dbReference>
<comment type="caution">
    <text evidence="6">The sequence shown here is derived from an EMBL/GenBank/DDBJ whole genome shotgun (WGS) entry which is preliminary data.</text>
</comment>
<evidence type="ECO:0000256" key="2">
    <source>
        <dbReference type="PROSITE-ProRule" id="PRU00284"/>
    </source>
</evidence>
<evidence type="ECO:0000259" key="5">
    <source>
        <dbReference type="PROSITE" id="PS50111"/>
    </source>
</evidence>
<feature type="transmembrane region" description="Helical" evidence="4">
    <location>
        <begin position="103"/>
        <end position="122"/>
    </location>
</feature>
<proteinExistence type="predicted"/>
<feature type="domain" description="Methyl-accepting transducer" evidence="5">
    <location>
        <begin position="199"/>
        <end position="456"/>
    </location>
</feature>
<dbReference type="Pfam" id="PF00015">
    <property type="entry name" value="MCPsignal"/>
    <property type="match status" value="1"/>
</dbReference>
<gene>
    <name evidence="6" type="ORF">Q5741_17095</name>
</gene>
<sequence length="514" mass="55739">MNRNDQIILQRNKLISYMLWAITAISCAITLIVPSLLISSTISVIFSAAVTIMNLRKKFIHSVPWIVLTGTIVSGVYVSWGSISTVQGILIIAPLLLYPNTKYYTIGFSALLLFFLGELVVVSSKSVDLLFSDLINVAMFIVTGIILITVSRLNKKLFTDSESRREEVEISRVRVESVLERVKEAVSGLSVFTDQLKQKVDDTGSITKEVTVGFAEVAKGVEFQASSVAEISESLTLSDQHITEVASHSQQMKELSAQMASITKEGSAKMDHLNGQMQEVYDVVSRTAVDMKEFNAESESMSAMLDGISEIANQTNLLALNAAIEAARAGEHGRGFAVVSGEVRKLAEHSGQSATDISGILHRLKGRIEVLTERFNTISISLEQGKNTVQAADEVFRTINSNSQQVLNQAQDIESSSTTMKESSTKVVNEVSEISSVTEQSSAAAEQILASVEEQRNLTQRMVDSFEELEQLIVGLRELVSEGEEQAAVQQPGAGTKTAPKLSGAAVPVEALSA</sequence>
<accession>A0ABT9CJM0</accession>
<dbReference type="SUPFAM" id="SSF58104">
    <property type="entry name" value="Methyl-accepting chemotaxis protein (MCP) signaling domain"/>
    <property type="match status" value="1"/>
</dbReference>
<dbReference type="PANTHER" id="PTHR32089:SF112">
    <property type="entry name" value="LYSOZYME-LIKE PROTEIN-RELATED"/>
    <property type="match status" value="1"/>
</dbReference>
<keyword evidence="1 2" id="KW-0807">Transducer</keyword>
<feature type="transmembrane region" description="Helical" evidence="4">
    <location>
        <begin position="134"/>
        <end position="153"/>
    </location>
</feature>
<dbReference type="InterPro" id="IPR004089">
    <property type="entry name" value="MCPsignal_dom"/>
</dbReference>
<evidence type="ECO:0000256" key="3">
    <source>
        <dbReference type="SAM" id="MobiDB-lite"/>
    </source>
</evidence>
<keyword evidence="4" id="KW-1133">Transmembrane helix</keyword>
<evidence type="ECO:0000313" key="7">
    <source>
        <dbReference type="Proteomes" id="UP001240171"/>
    </source>
</evidence>